<evidence type="ECO:0000259" key="2">
    <source>
        <dbReference type="PROSITE" id="PS51178"/>
    </source>
</evidence>
<evidence type="ECO:0000256" key="1">
    <source>
        <dbReference type="SAM" id="Phobius"/>
    </source>
</evidence>
<dbReference type="CDD" id="cd06577">
    <property type="entry name" value="PASTA_pknB"/>
    <property type="match status" value="2"/>
</dbReference>
<keyword evidence="1" id="KW-0812">Transmembrane</keyword>
<name>A0A1F4Q1D0_UNCSA</name>
<evidence type="ECO:0000313" key="3">
    <source>
        <dbReference type="EMBL" id="OGB89843.1"/>
    </source>
</evidence>
<dbReference type="Gene3D" id="3.30.10.20">
    <property type="match status" value="2"/>
</dbReference>
<sequence>MITGYLSVYLGFIIVISLLVGLLVLRLKLPSPRLIIAVLVIFVASPLFVGYLYLVYFNSLPEVVVPNVTGRPLPTAIELLAAVDLRGREAGNVYQSKYPEDFVVSQRPEAGRHVKVGRVINLMINSGENKIPAPNLIGQPLSQAGALLQAAQFQPGEVRFEKHPEMAEGTVIAQEPLPGEQAPAGSNIDLLVSTTVEVMTEETGE</sequence>
<dbReference type="Proteomes" id="UP000178724">
    <property type="component" value="Unassembled WGS sequence"/>
</dbReference>
<dbReference type="AlphaFoldDB" id="A0A1F4Q1D0"/>
<dbReference type="SMART" id="SM00740">
    <property type="entry name" value="PASTA"/>
    <property type="match status" value="2"/>
</dbReference>
<protein>
    <recommendedName>
        <fullName evidence="2">PASTA domain-containing protein</fullName>
    </recommendedName>
</protein>
<dbReference type="PROSITE" id="PS51178">
    <property type="entry name" value="PASTA"/>
    <property type="match status" value="2"/>
</dbReference>
<gene>
    <name evidence="3" type="ORF">A2625_05275</name>
</gene>
<dbReference type="EMBL" id="METM01000020">
    <property type="protein sequence ID" value="OGB89843.1"/>
    <property type="molecule type" value="Genomic_DNA"/>
</dbReference>
<evidence type="ECO:0000313" key="4">
    <source>
        <dbReference type="Proteomes" id="UP000178724"/>
    </source>
</evidence>
<feature type="transmembrane region" description="Helical" evidence="1">
    <location>
        <begin position="6"/>
        <end position="27"/>
    </location>
</feature>
<feature type="domain" description="PASTA" evidence="2">
    <location>
        <begin position="127"/>
        <end position="194"/>
    </location>
</feature>
<proteinExistence type="predicted"/>
<comment type="caution">
    <text evidence="3">The sequence shown here is derived from an EMBL/GenBank/DDBJ whole genome shotgun (WGS) entry which is preliminary data.</text>
</comment>
<keyword evidence="1" id="KW-0472">Membrane</keyword>
<reference evidence="3 4" key="1">
    <citation type="journal article" date="2016" name="Nat. Commun.">
        <title>Thousands of microbial genomes shed light on interconnected biogeochemical processes in an aquifer system.</title>
        <authorList>
            <person name="Anantharaman K."/>
            <person name="Brown C.T."/>
            <person name="Hug L.A."/>
            <person name="Sharon I."/>
            <person name="Castelle C.J."/>
            <person name="Probst A.J."/>
            <person name="Thomas B.C."/>
            <person name="Singh A."/>
            <person name="Wilkins M.J."/>
            <person name="Karaoz U."/>
            <person name="Brodie E.L."/>
            <person name="Williams K.H."/>
            <person name="Hubbard S.S."/>
            <person name="Banfield J.F."/>
        </authorList>
    </citation>
    <scope>NUCLEOTIDE SEQUENCE [LARGE SCALE GENOMIC DNA]</scope>
</reference>
<organism evidence="3 4">
    <name type="scientific">candidate division WOR-1 bacterium RIFCSPHIGHO2_01_FULL_53_15</name>
    <dbReference type="NCBI Taxonomy" id="1802564"/>
    <lineage>
        <taxon>Bacteria</taxon>
        <taxon>Bacillati</taxon>
        <taxon>Saganbacteria</taxon>
    </lineage>
</organism>
<dbReference type="InterPro" id="IPR005543">
    <property type="entry name" value="PASTA_dom"/>
</dbReference>
<keyword evidence="1" id="KW-1133">Transmembrane helix</keyword>
<feature type="transmembrane region" description="Helical" evidence="1">
    <location>
        <begin position="34"/>
        <end position="56"/>
    </location>
</feature>
<accession>A0A1F4Q1D0</accession>
<dbReference type="Pfam" id="PF03793">
    <property type="entry name" value="PASTA"/>
    <property type="match status" value="2"/>
</dbReference>
<feature type="domain" description="PASTA" evidence="2">
    <location>
        <begin position="59"/>
        <end position="126"/>
    </location>
</feature>